<protein>
    <submittedName>
        <fullName evidence="2">Uncharacterized protein</fullName>
    </submittedName>
</protein>
<dbReference type="Proteomes" id="UP000269974">
    <property type="component" value="Unassembled WGS sequence"/>
</dbReference>
<evidence type="ECO:0000313" key="3">
    <source>
        <dbReference type="Proteomes" id="UP000269974"/>
    </source>
</evidence>
<feature type="compositionally biased region" description="Low complexity" evidence="1">
    <location>
        <begin position="17"/>
        <end position="28"/>
    </location>
</feature>
<dbReference type="EMBL" id="UYIO01000001">
    <property type="protein sequence ID" value="VDG77345.1"/>
    <property type="molecule type" value="Genomic_DNA"/>
</dbReference>
<name>A0A7Z9C9B9_9ACTO</name>
<accession>A0A7Z9C9B9</accession>
<dbReference type="RefSeq" id="WP_185934401.1">
    <property type="nucleotide sequence ID" value="NZ_UYIO01000001.1"/>
</dbReference>
<evidence type="ECO:0000313" key="2">
    <source>
        <dbReference type="EMBL" id="VDG77345.1"/>
    </source>
</evidence>
<dbReference type="AlphaFoldDB" id="A0A7Z9C9B9"/>
<sequence length="102" mass="10623">MAKGTTRLSDDVTKPQPTQAGDAPADTTDATEEATSVRPDKGAAAKAGHQTVNAVRPAKTKRVKKAVNPGSRTETYTAHKPDGTEVQVTHDLETGQTTVTPG</sequence>
<gene>
    <name evidence="2" type="ORF">NCTC10327_01950</name>
</gene>
<feature type="compositionally biased region" description="Basic and acidic residues" evidence="1">
    <location>
        <begin position="77"/>
        <end position="93"/>
    </location>
</feature>
<reference evidence="2 3" key="1">
    <citation type="submission" date="2018-11" db="EMBL/GenBank/DDBJ databases">
        <authorList>
            <consortium name="Pathogen Informatics"/>
        </authorList>
    </citation>
    <scope>NUCLEOTIDE SEQUENCE [LARGE SCALE GENOMIC DNA]</scope>
    <source>
        <strain evidence="2 3">NCTC10327</strain>
    </source>
</reference>
<feature type="region of interest" description="Disordered" evidence="1">
    <location>
        <begin position="1"/>
        <end position="102"/>
    </location>
</feature>
<proteinExistence type="predicted"/>
<comment type="caution">
    <text evidence="2">The sequence shown here is derived from an EMBL/GenBank/DDBJ whole genome shotgun (WGS) entry which is preliminary data.</text>
</comment>
<evidence type="ECO:0000256" key="1">
    <source>
        <dbReference type="SAM" id="MobiDB-lite"/>
    </source>
</evidence>
<organism evidence="2 3">
    <name type="scientific">Actinobaculum suis</name>
    <dbReference type="NCBI Taxonomy" id="1657"/>
    <lineage>
        <taxon>Bacteria</taxon>
        <taxon>Bacillati</taxon>
        <taxon>Actinomycetota</taxon>
        <taxon>Actinomycetes</taxon>
        <taxon>Actinomycetales</taxon>
        <taxon>Actinomycetaceae</taxon>
        <taxon>Actinobaculum</taxon>
    </lineage>
</organism>